<gene>
    <name evidence="1" type="ORF">K3G42_014701</name>
</gene>
<protein>
    <submittedName>
        <fullName evidence="1">Uncharacterized protein</fullName>
    </submittedName>
</protein>
<sequence>MVEAHKDCLVEDLDPPAEHRSEADREPSSRNSVVICQAAGRSIFTSGTSSAAERVGLMLKRQEESEEASHPVLFIQLSELFSTPEGLEWRETARWVKFEEKVEDGGERWSKPHVTTLSLHSLFELRTCIRKGAVLLDLEAHSFKQIVEKVIETQIEKHALQPELMKKLWYVLLLRPQHHTTRSHLQVLLEMGSGSCSDKAHSHSDPEGEVLEMPLKEQLKNRFKKKIPAGAEVANVLVGEASFLEKPFAAFVRLQDPVFLGGLTEVAFPSRFLFILLGPRVKVKAYHEIGRAVVLLIDELFQRVARKAQSPEDLIAGIDEFLDELTILPPGKWDPTTRIAPPKCLPSPQKRISMHFREWSLHSNGNASATEERHLHGHQDASEELRRTGRLFGGLVMDIRRKAFWYCSDFYDAVNLQCFSATLYIYLATVTNAITFGGMLGDATENMQGVMESFLGTAIAGAFFCLCAGQPLTILSSTGPVLVFERLLFSFSKRCLSLARIITPSTGTYKDQSDVPLYGCTCRGPERARHCPLLPAVLERKQSNLEFGNWSLLTKEDCVQLGGHLVGNSCNYVPDITFMSFILFLGTFLCSMILKSFKTSSYFPTTLRRLVGDFAIILAILIFCGIDAVLGLETPKLLVPSEFKPTNPTRGWVVFPFGANPWWVYLVSSVPAVLVIILIFMDQQITAVILNRKEYKLKTATKLVEKPFELYAKSKV</sequence>
<reference evidence="1" key="1">
    <citation type="submission" date="2021-08" db="EMBL/GenBank/DDBJ databases">
        <title>The first chromosome-level gecko genome reveals the dynamic sex chromosomes of Neotropical dwarf geckos (Sphaerodactylidae: Sphaerodactylus).</title>
        <authorList>
            <person name="Pinto B.J."/>
            <person name="Keating S.E."/>
            <person name="Gamble T."/>
        </authorList>
    </citation>
    <scope>NUCLEOTIDE SEQUENCE</scope>
    <source>
        <strain evidence="1">TG3544</strain>
    </source>
</reference>
<dbReference type="Proteomes" id="UP000827872">
    <property type="component" value="Linkage Group LG14"/>
</dbReference>
<dbReference type="EMBL" id="CM037627">
    <property type="protein sequence ID" value="KAH7989821.1"/>
    <property type="molecule type" value="Genomic_DNA"/>
</dbReference>
<evidence type="ECO:0000313" key="2">
    <source>
        <dbReference type="Proteomes" id="UP000827872"/>
    </source>
</evidence>
<accession>A0ACB8EBT4</accession>
<name>A0ACB8EBT4_9SAUR</name>
<comment type="caution">
    <text evidence="1">The sequence shown here is derived from an EMBL/GenBank/DDBJ whole genome shotgun (WGS) entry which is preliminary data.</text>
</comment>
<evidence type="ECO:0000313" key="1">
    <source>
        <dbReference type="EMBL" id="KAH7989821.1"/>
    </source>
</evidence>
<keyword evidence="2" id="KW-1185">Reference proteome</keyword>
<organism evidence="1 2">
    <name type="scientific">Sphaerodactylus townsendi</name>
    <dbReference type="NCBI Taxonomy" id="933632"/>
    <lineage>
        <taxon>Eukaryota</taxon>
        <taxon>Metazoa</taxon>
        <taxon>Chordata</taxon>
        <taxon>Craniata</taxon>
        <taxon>Vertebrata</taxon>
        <taxon>Euteleostomi</taxon>
        <taxon>Lepidosauria</taxon>
        <taxon>Squamata</taxon>
        <taxon>Bifurcata</taxon>
        <taxon>Gekkota</taxon>
        <taxon>Sphaerodactylidae</taxon>
        <taxon>Sphaerodactylus</taxon>
    </lineage>
</organism>
<proteinExistence type="predicted"/>